<evidence type="ECO:0000256" key="3">
    <source>
        <dbReference type="ARBA" id="ARBA00022679"/>
    </source>
</evidence>
<proteinExistence type="predicted"/>
<keyword evidence="4" id="KW-0732">Signal</keyword>
<keyword evidence="3 8" id="KW-0808">Transferase</keyword>
<protein>
    <submittedName>
        <fullName evidence="8">SGNH hydrolase-like domain-containing protein, acetyltransferase AlgX</fullName>
    </submittedName>
</protein>
<evidence type="ECO:0000313" key="8">
    <source>
        <dbReference type="EMBL" id="SUQ15503.1"/>
    </source>
</evidence>
<evidence type="ECO:0000256" key="1">
    <source>
        <dbReference type="ARBA" id="ARBA00004418"/>
    </source>
</evidence>
<name>A0A316AEM4_9FIRM</name>
<dbReference type="OrthoDB" id="175771at2"/>
<keyword evidence="9" id="KW-1185">Reference proteome</keyword>
<dbReference type="SUPFAM" id="SSF52266">
    <property type="entry name" value="SGNH hydrolase"/>
    <property type="match status" value="1"/>
</dbReference>
<evidence type="ECO:0000256" key="2">
    <source>
        <dbReference type="ARBA" id="ARBA00005182"/>
    </source>
</evidence>
<evidence type="ECO:0000313" key="9">
    <source>
        <dbReference type="Proteomes" id="UP000254051"/>
    </source>
</evidence>
<evidence type="ECO:0000256" key="4">
    <source>
        <dbReference type="ARBA" id="ARBA00022729"/>
    </source>
</evidence>
<gene>
    <name evidence="8" type="ORF">SAMN05216529_11348</name>
</gene>
<dbReference type="Proteomes" id="UP000254051">
    <property type="component" value="Unassembled WGS sequence"/>
</dbReference>
<comment type="subcellular location">
    <subcellularLocation>
        <location evidence="1">Periplasm</location>
    </subcellularLocation>
</comment>
<feature type="domain" description="AlgX/AlgJ SGNH hydrolase-like" evidence="7">
    <location>
        <begin position="119"/>
        <end position="238"/>
    </location>
</feature>
<organism evidence="8 9">
    <name type="scientific">Faecalicatena contorta</name>
    <dbReference type="NCBI Taxonomy" id="39482"/>
    <lineage>
        <taxon>Bacteria</taxon>
        <taxon>Bacillati</taxon>
        <taxon>Bacillota</taxon>
        <taxon>Clostridia</taxon>
        <taxon>Lachnospirales</taxon>
        <taxon>Lachnospiraceae</taxon>
        <taxon>Faecalicatena</taxon>
    </lineage>
</organism>
<keyword evidence="5" id="KW-0574">Periplasm</keyword>
<dbReference type="GO" id="GO:0042597">
    <property type="term" value="C:periplasmic space"/>
    <property type="evidence" value="ECO:0007669"/>
    <property type="project" value="UniProtKB-SubCell"/>
</dbReference>
<accession>A0A316AEM4</accession>
<dbReference type="GO" id="GO:0016787">
    <property type="term" value="F:hydrolase activity"/>
    <property type="evidence" value="ECO:0007669"/>
    <property type="project" value="UniProtKB-KW"/>
</dbReference>
<dbReference type="EMBL" id="UHJJ01000013">
    <property type="protein sequence ID" value="SUQ15503.1"/>
    <property type="molecule type" value="Genomic_DNA"/>
</dbReference>
<reference evidence="9" key="1">
    <citation type="submission" date="2017-07" db="EMBL/GenBank/DDBJ databases">
        <authorList>
            <person name="Varghese N."/>
            <person name="Submissions S."/>
        </authorList>
    </citation>
    <scope>NUCLEOTIDE SEQUENCE [LARGE SCALE GENOMIC DNA]</scope>
    <source>
        <strain evidence="9">NLAE-zl-C134</strain>
    </source>
</reference>
<keyword evidence="8" id="KW-0378">Hydrolase</keyword>
<dbReference type="Pfam" id="PF16822">
    <property type="entry name" value="ALGX"/>
    <property type="match status" value="1"/>
</dbReference>
<dbReference type="RefSeq" id="WP_109713391.1">
    <property type="nucleotide sequence ID" value="NZ_QGDS01000013.1"/>
</dbReference>
<sequence>MKKLRIVMSICFFLLLLFPVIKLNWKENVVSKIDNRILTNNPFGPDYEPENGMDLTDGIESYLEDRIGFRDAMIYGYTALNDKLFHEMVHPTYMYGKDGYIFAKVGMNISLEEYHFVFADMVKQIQDYCTKRNVPFLFVFQPEKAALLTDKLGAGINYNDDWVAQFKQALDERGIHYIDSSDVLQEKLDAGEQVFNKQYNANHWNDLGAFYGVNYMLETMKKDYPGIHVNTKDEFDIEQILHTTLQVSEFPIHEYESIFYNHAKLIDKTEAYNVELRRDENFGHFEYTVNEERLKEGPPKTLVFQGSYMNEMGYKFMENSLGEYIAVHDYQNVIDFDYYYNIFKPDYVVFEVAQYVISNSYFDYGRMTEMDLNPVLDSFRNLPVEERKLTEISVEVAEGKALVTINVKGLPQGTEYAWLEIKGEVFDFQKKKGEENPGEEEYEVTVEKDKYYPNSLTVMCIDKDKTGIMKYE</sequence>
<evidence type="ECO:0000256" key="6">
    <source>
        <dbReference type="ARBA" id="ARBA00022841"/>
    </source>
</evidence>
<dbReference type="UniPathway" id="UPA00286"/>
<dbReference type="GO" id="GO:0016740">
    <property type="term" value="F:transferase activity"/>
    <property type="evidence" value="ECO:0007669"/>
    <property type="project" value="UniProtKB-KW"/>
</dbReference>
<comment type="pathway">
    <text evidence="2">Glycan biosynthesis; alginate biosynthesis.</text>
</comment>
<evidence type="ECO:0000259" key="7">
    <source>
        <dbReference type="Pfam" id="PF16822"/>
    </source>
</evidence>
<dbReference type="GO" id="GO:0042121">
    <property type="term" value="P:alginic acid biosynthetic process"/>
    <property type="evidence" value="ECO:0007669"/>
    <property type="project" value="UniProtKB-UniPathway"/>
</dbReference>
<evidence type="ECO:0000256" key="5">
    <source>
        <dbReference type="ARBA" id="ARBA00022764"/>
    </source>
</evidence>
<dbReference type="InterPro" id="IPR031811">
    <property type="entry name" value="ALGX/ALGJ_SGNH-like"/>
</dbReference>
<keyword evidence="6" id="KW-0016">Alginate biosynthesis</keyword>
<dbReference type="AlphaFoldDB" id="A0A316AEM4"/>